<reference evidence="18" key="1">
    <citation type="journal article" date="2020" name="mSystems">
        <title>Genome- and Community-Level Interaction Insights into Carbon Utilization and Element Cycling Functions of Hydrothermarchaeota in Hydrothermal Sediment.</title>
        <authorList>
            <person name="Zhou Z."/>
            <person name="Liu Y."/>
            <person name="Xu W."/>
            <person name="Pan J."/>
            <person name="Luo Z.H."/>
            <person name="Li M."/>
        </authorList>
    </citation>
    <scope>NUCLEOTIDE SEQUENCE [LARGE SCALE GENOMIC DNA]</scope>
    <source>
        <strain evidence="18">SpSt-767</strain>
    </source>
</reference>
<evidence type="ECO:0000256" key="1">
    <source>
        <dbReference type="ARBA" id="ARBA00001936"/>
    </source>
</evidence>
<dbReference type="PANTHER" id="PTHR23132">
    <property type="entry name" value="D-ALANINE--D-ALANINE LIGASE"/>
    <property type="match status" value="1"/>
</dbReference>
<evidence type="ECO:0000256" key="16">
    <source>
        <dbReference type="PROSITE-ProRule" id="PRU00409"/>
    </source>
</evidence>
<evidence type="ECO:0000256" key="9">
    <source>
        <dbReference type="ARBA" id="ARBA00022960"/>
    </source>
</evidence>
<dbReference type="SUPFAM" id="SSF56059">
    <property type="entry name" value="Glutathione synthetase ATP-binding domain-like"/>
    <property type="match status" value="1"/>
</dbReference>
<keyword evidence="6 13" id="KW-0436">Ligase</keyword>
<dbReference type="GO" id="GO:0008716">
    <property type="term" value="F:D-alanine-D-alanine ligase activity"/>
    <property type="evidence" value="ECO:0007669"/>
    <property type="project" value="UniProtKB-UniRule"/>
</dbReference>
<keyword evidence="15" id="KW-0479">Metal-binding</keyword>
<evidence type="ECO:0000256" key="14">
    <source>
        <dbReference type="PIRSR" id="PIRSR039102-1"/>
    </source>
</evidence>
<feature type="domain" description="ATP-grasp" evidence="17">
    <location>
        <begin position="103"/>
        <end position="304"/>
    </location>
</feature>
<dbReference type="Gene3D" id="3.40.50.20">
    <property type="match status" value="1"/>
</dbReference>
<dbReference type="GO" id="GO:0046872">
    <property type="term" value="F:metal ion binding"/>
    <property type="evidence" value="ECO:0007669"/>
    <property type="project" value="UniProtKB-KW"/>
</dbReference>
<dbReference type="InterPro" id="IPR000291">
    <property type="entry name" value="D-Ala_lig_Van_CS"/>
</dbReference>
<dbReference type="GO" id="GO:0005737">
    <property type="term" value="C:cytoplasm"/>
    <property type="evidence" value="ECO:0007669"/>
    <property type="project" value="UniProtKB-SubCell"/>
</dbReference>
<feature type="binding site" evidence="15">
    <location>
        <position position="271"/>
    </location>
    <ligand>
        <name>Mg(2+)</name>
        <dbReference type="ChEBI" id="CHEBI:18420"/>
        <label>2</label>
    </ligand>
</feature>
<dbReference type="HAMAP" id="MF_00047">
    <property type="entry name" value="Dala_Dala_lig"/>
    <property type="match status" value="1"/>
</dbReference>
<evidence type="ECO:0000256" key="13">
    <source>
        <dbReference type="HAMAP-Rule" id="MF_00047"/>
    </source>
</evidence>
<evidence type="ECO:0000256" key="4">
    <source>
        <dbReference type="ARBA" id="ARBA00012216"/>
    </source>
</evidence>
<comment type="caution">
    <text evidence="18">The sequence shown here is derived from an EMBL/GenBank/DDBJ whole genome shotgun (WGS) entry which is preliminary data.</text>
</comment>
<comment type="cofactor">
    <cofactor evidence="1">
        <name>Mn(2+)</name>
        <dbReference type="ChEBI" id="CHEBI:29035"/>
    </cofactor>
</comment>
<dbReference type="NCBIfam" id="TIGR01205">
    <property type="entry name" value="D_ala_D_alaTIGR"/>
    <property type="match status" value="1"/>
</dbReference>
<keyword evidence="15" id="KW-0464">Manganese</keyword>
<comment type="cofactor">
    <cofactor evidence="15">
        <name>Mg(2+)</name>
        <dbReference type="ChEBI" id="CHEBI:18420"/>
    </cofactor>
    <cofactor evidence="15">
        <name>Mn(2+)</name>
        <dbReference type="ChEBI" id="CHEBI:29035"/>
    </cofactor>
    <text evidence="15">Binds 2 magnesium or manganese ions per subunit.</text>
</comment>
<dbReference type="Gene3D" id="3.30.1490.20">
    <property type="entry name" value="ATP-grasp fold, A domain"/>
    <property type="match status" value="1"/>
</dbReference>
<feature type="active site" evidence="14">
    <location>
        <position position="16"/>
    </location>
</feature>
<comment type="catalytic activity">
    <reaction evidence="12 13">
        <text>2 D-alanine + ATP = D-alanyl-D-alanine + ADP + phosphate + H(+)</text>
        <dbReference type="Rhea" id="RHEA:11224"/>
        <dbReference type="ChEBI" id="CHEBI:15378"/>
        <dbReference type="ChEBI" id="CHEBI:30616"/>
        <dbReference type="ChEBI" id="CHEBI:43474"/>
        <dbReference type="ChEBI" id="CHEBI:57416"/>
        <dbReference type="ChEBI" id="CHEBI:57822"/>
        <dbReference type="ChEBI" id="CHEBI:456216"/>
        <dbReference type="EC" id="6.3.2.4"/>
    </reaction>
</comment>
<dbReference type="GO" id="GO:0071555">
    <property type="term" value="P:cell wall organization"/>
    <property type="evidence" value="ECO:0007669"/>
    <property type="project" value="UniProtKB-KW"/>
</dbReference>
<dbReference type="InterPro" id="IPR011127">
    <property type="entry name" value="Dala_Dala_lig_N"/>
</dbReference>
<evidence type="ECO:0000313" key="18">
    <source>
        <dbReference type="EMBL" id="HHS28930.1"/>
    </source>
</evidence>
<comment type="subcellular location">
    <subcellularLocation>
        <location evidence="2 13">Cytoplasm</location>
    </subcellularLocation>
</comment>
<gene>
    <name evidence="13" type="primary">ddl</name>
    <name evidence="18" type="ORF">ENV52_04430</name>
</gene>
<dbReference type="PROSITE" id="PS00843">
    <property type="entry name" value="DALA_DALA_LIGASE_1"/>
    <property type="match status" value="1"/>
</dbReference>
<dbReference type="AlphaFoldDB" id="A0A7V6A2H5"/>
<evidence type="ECO:0000256" key="6">
    <source>
        <dbReference type="ARBA" id="ARBA00022598"/>
    </source>
</evidence>
<dbReference type="NCBIfam" id="NF002528">
    <property type="entry name" value="PRK01966.1-4"/>
    <property type="match status" value="1"/>
</dbReference>
<evidence type="ECO:0000256" key="10">
    <source>
        <dbReference type="ARBA" id="ARBA00022984"/>
    </source>
</evidence>
<feature type="active site" evidence="14">
    <location>
        <position position="282"/>
    </location>
</feature>
<evidence type="ECO:0000256" key="8">
    <source>
        <dbReference type="ARBA" id="ARBA00022840"/>
    </source>
</evidence>
<dbReference type="InterPro" id="IPR013815">
    <property type="entry name" value="ATP_grasp_subdomain_1"/>
</dbReference>
<comment type="function">
    <text evidence="13">Cell wall formation.</text>
</comment>
<dbReference type="NCBIfam" id="NF002378">
    <property type="entry name" value="PRK01372.1"/>
    <property type="match status" value="1"/>
</dbReference>
<organism evidence="18">
    <name type="scientific">Desulfobacca acetoxidans</name>
    <dbReference type="NCBI Taxonomy" id="60893"/>
    <lineage>
        <taxon>Bacteria</taxon>
        <taxon>Pseudomonadati</taxon>
        <taxon>Thermodesulfobacteriota</taxon>
        <taxon>Desulfobaccia</taxon>
        <taxon>Desulfobaccales</taxon>
        <taxon>Desulfobaccaceae</taxon>
        <taxon>Desulfobacca</taxon>
    </lineage>
</organism>
<evidence type="ECO:0000256" key="7">
    <source>
        <dbReference type="ARBA" id="ARBA00022741"/>
    </source>
</evidence>
<keyword evidence="9 13" id="KW-0133">Cell shape</keyword>
<keyword evidence="5 13" id="KW-0963">Cytoplasm</keyword>
<comment type="pathway">
    <text evidence="13">Cell wall biogenesis; peptidoglycan biosynthesis.</text>
</comment>
<dbReference type="InterPro" id="IPR016185">
    <property type="entry name" value="PreATP-grasp_dom_sf"/>
</dbReference>
<dbReference type="UniPathway" id="UPA00219"/>
<accession>A0A7V6A2H5</accession>
<evidence type="ECO:0000256" key="12">
    <source>
        <dbReference type="ARBA" id="ARBA00047614"/>
    </source>
</evidence>
<dbReference type="PANTHER" id="PTHR23132:SF23">
    <property type="entry name" value="D-ALANINE--D-ALANINE LIGASE B"/>
    <property type="match status" value="1"/>
</dbReference>
<keyword evidence="15" id="KW-0460">Magnesium</keyword>
<dbReference type="Pfam" id="PF01820">
    <property type="entry name" value="Dala_Dala_lig_N"/>
    <property type="match status" value="1"/>
</dbReference>
<evidence type="ECO:0000259" key="17">
    <source>
        <dbReference type="PROSITE" id="PS50975"/>
    </source>
</evidence>
<feature type="binding site" evidence="15">
    <location>
        <position position="273"/>
    </location>
    <ligand>
        <name>Mg(2+)</name>
        <dbReference type="ChEBI" id="CHEBI:18420"/>
        <label>2</label>
    </ligand>
</feature>
<dbReference type="InterPro" id="IPR005905">
    <property type="entry name" value="D_ala_D_ala"/>
</dbReference>
<evidence type="ECO:0000256" key="5">
    <source>
        <dbReference type="ARBA" id="ARBA00022490"/>
    </source>
</evidence>
<keyword evidence="10 13" id="KW-0573">Peptidoglycan synthesis</keyword>
<keyword evidence="8 16" id="KW-0067">ATP-binding</keyword>
<dbReference type="PIRSF" id="PIRSF039102">
    <property type="entry name" value="Ddl/VanB"/>
    <property type="match status" value="1"/>
</dbReference>
<dbReference type="Pfam" id="PF07478">
    <property type="entry name" value="Dala_Dala_lig_C"/>
    <property type="match status" value="1"/>
</dbReference>
<proteinExistence type="inferred from homology"/>
<comment type="similarity">
    <text evidence="3 13">Belongs to the D-alanine--D-alanine ligase family.</text>
</comment>
<keyword evidence="7 16" id="KW-0547">Nucleotide-binding</keyword>
<dbReference type="InterPro" id="IPR011761">
    <property type="entry name" value="ATP-grasp"/>
</dbReference>
<evidence type="ECO:0000256" key="15">
    <source>
        <dbReference type="PIRSR" id="PIRSR039102-3"/>
    </source>
</evidence>
<dbReference type="EC" id="6.3.2.4" evidence="4 13"/>
<dbReference type="GO" id="GO:0008360">
    <property type="term" value="P:regulation of cell shape"/>
    <property type="evidence" value="ECO:0007669"/>
    <property type="project" value="UniProtKB-KW"/>
</dbReference>
<dbReference type="Gene3D" id="3.30.470.20">
    <property type="entry name" value="ATP-grasp fold, B domain"/>
    <property type="match status" value="1"/>
</dbReference>
<name>A0A7V6A2H5_9BACT</name>
<dbReference type="PROSITE" id="PS50975">
    <property type="entry name" value="ATP_GRASP"/>
    <property type="match status" value="1"/>
</dbReference>
<keyword evidence="11 13" id="KW-0961">Cell wall biogenesis/degradation</keyword>
<dbReference type="EMBL" id="DTGR01000068">
    <property type="protein sequence ID" value="HHS28930.1"/>
    <property type="molecule type" value="Genomic_DNA"/>
</dbReference>
<evidence type="ECO:0000256" key="3">
    <source>
        <dbReference type="ARBA" id="ARBA00010871"/>
    </source>
</evidence>
<dbReference type="GO" id="GO:0009252">
    <property type="term" value="P:peptidoglycan biosynthetic process"/>
    <property type="evidence" value="ECO:0007669"/>
    <property type="project" value="UniProtKB-UniRule"/>
</dbReference>
<sequence length="310" mass="33587">MAKLRLALIAGGNSAERDVSLKSGEQVYAALDKNRYDISRYDPKYDLERLAHDAANLDVALVIMHGRGGEDGTLQGMLDLLGIPYQGSGVLGSALGMNKELSKMLYQQAGLKVSRALFLNRGEALNPREIAAELGLPVVIKPVHEGSSIGMSKASTPEELEKGMGTAFLYDHRVLVEEFLEGVEVTGGVLGNAELTALPLVEIVPAEQYAFFDYEAKYKPGASTEICPARLDEATTRKAQAAALTAHRALHCRGYSRTDMIVRDGEIYVLETNTIPGMTATSLFPQAAKAYGLEFPQLLDRLIELAMEKG</sequence>
<dbReference type="GO" id="GO:0005524">
    <property type="term" value="F:ATP binding"/>
    <property type="evidence" value="ECO:0007669"/>
    <property type="project" value="UniProtKB-UniRule"/>
</dbReference>
<dbReference type="InterPro" id="IPR011095">
    <property type="entry name" value="Dala_Dala_lig_C"/>
</dbReference>
<evidence type="ECO:0000256" key="11">
    <source>
        <dbReference type="ARBA" id="ARBA00023316"/>
    </source>
</evidence>
<dbReference type="PROSITE" id="PS00844">
    <property type="entry name" value="DALA_DALA_LIGASE_2"/>
    <property type="match status" value="1"/>
</dbReference>
<evidence type="ECO:0000256" key="2">
    <source>
        <dbReference type="ARBA" id="ARBA00004496"/>
    </source>
</evidence>
<dbReference type="SUPFAM" id="SSF52440">
    <property type="entry name" value="PreATP-grasp domain"/>
    <property type="match status" value="1"/>
</dbReference>
<feature type="binding site" evidence="15">
    <location>
        <position position="271"/>
    </location>
    <ligand>
        <name>Mg(2+)</name>
        <dbReference type="ChEBI" id="CHEBI:18420"/>
        <label>1</label>
    </ligand>
</feature>
<feature type="binding site" evidence="15">
    <location>
        <position position="259"/>
    </location>
    <ligand>
        <name>Mg(2+)</name>
        <dbReference type="ChEBI" id="CHEBI:18420"/>
        <label>1</label>
    </ligand>
</feature>
<protein>
    <recommendedName>
        <fullName evidence="4 13">D-alanine--D-alanine ligase</fullName>
        <ecNumber evidence="4 13">6.3.2.4</ecNumber>
    </recommendedName>
    <alternativeName>
        <fullName evidence="13">D-Ala-D-Ala ligase</fullName>
    </alternativeName>
    <alternativeName>
        <fullName evidence="13">D-alanylalanine synthetase</fullName>
    </alternativeName>
</protein>
<feature type="active site" evidence="14">
    <location>
        <position position="147"/>
    </location>
</feature>